<dbReference type="RefSeq" id="WP_212687033.1">
    <property type="nucleotide sequence ID" value="NZ_JAGSPN010000003.1"/>
</dbReference>
<evidence type="ECO:0000313" key="2">
    <source>
        <dbReference type="EMBL" id="MBR7781686.1"/>
    </source>
</evidence>
<dbReference type="Proteomes" id="UP000680067">
    <property type="component" value="Unassembled WGS sequence"/>
</dbReference>
<keyword evidence="3" id="KW-1185">Reference proteome</keyword>
<comment type="caution">
    <text evidence="2">The sequence shown here is derived from an EMBL/GenBank/DDBJ whole genome shotgun (WGS) entry which is preliminary data.</text>
</comment>
<accession>A0A941DMY0</accession>
<name>A0A941DMY0_9BURK</name>
<evidence type="ECO:0000313" key="3">
    <source>
        <dbReference type="Proteomes" id="UP000680067"/>
    </source>
</evidence>
<evidence type="ECO:0000256" key="1">
    <source>
        <dbReference type="SAM" id="SignalP"/>
    </source>
</evidence>
<feature type="chain" id="PRO_5037690382" description="SH3 domain-containing protein" evidence="1">
    <location>
        <begin position="19"/>
        <end position="222"/>
    </location>
</feature>
<sequence>MRLFLMTAIMLLSGQALAAEPDTCRNGAFPSYPEISYGEVSVSAGQPAAVFPDGEGCPDSSSCSQKDALKKGDKVLIAHASDRWSCVWYSGKHSEVVGWIASQNIRALPERDTSMKNWLGNWKSIGGAARIMIRQSADGQLTVTGTARWVGGPGPTGERIIHFGDLSGTARPAGHQLRIGDPEAAYTCVASFRLLHDQLVVSDNGLCGGANVRFDAVYRKQH</sequence>
<keyword evidence="1" id="KW-0732">Signal</keyword>
<protein>
    <recommendedName>
        <fullName evidence="4">SH3 domain-containing protein</fullName>
    </recommendedName>
</protein>
<feature type="signal peptide" evidence="1">
    <location>
        <begin position="1"/>
        <end position="18"/>
    </location>
</feature>
<reference evidence="2" key="1">
    <citation type="submission" date="2021-04" db="EMBL/GenBank/DDBJ databases">
        <title>novel species isolated from subtropical streams in China.</title>
        <authorList>
            <person name="Lu H."/>
        </authorList>
    </citation>
    <scope>NUCLEOTIDE SEQUENCE</scope>
    <source>
        <strain evidence="2">LFS511W</strain>
    </source>
</reference>
<proteinExistence type="predicted"/>
<gene>
    <name evidence="2" type="ORF">KDM89_06015</name>
</gene>
<evidence type="ECO:0008006" key="4">
    <source>
        <dbReference type="Google" id="ProtNLM"/>
    </source>
</evidence>
<organism evidence="2 3">
    <name type="scientific">Undibacterium luofuense</name>
    <dbReference type="NCBI Taxonomy" id="2828733"/>
    <lineage>
        <taxon>Bacteria</taxon>
        <taxon>Pseudomonadati</taxon>
        <taxon>Pseudomonadota</taxon>
        <taxon>Betaproteobacteria</taxon>
        <taxon>Burkholderiales</taxon>
        <taxon>Oxalobacteraceae</taxon>
        <taxon>Undibacterium</taxon>
    </lineage>
</organism>
<dbReference type="AlphaFoldDB" id="A0A941DMY0"/>
<dbReference type="EMBL" id="JAGSPN010000003">
    <property type="protein sequence ID" value="MBR7781686.1"/>
    <property type="molecule type" value="Genomic_DNA"/>
</dbReference>